<dbReference type="AlphaFoldDB" id="A0A840ECP9"/>
<evidence type="ECO:0000313" key="9">
    <source>
        <dbReference type="Proteomes" id="UP000576209"/>
    </source>
</evidence>
<dbReference type="PANTHER" id="PTHR33452">
    <property type="entry name" value="OXIDOREDUCTASE CATD-RELATED"/>
    <property type="match status" value="1"/>
</dbReference>
<keyword evidence="6 7" id="KW-0472">Membrane</keyword>
<keyword evidence="4 7" id="KW-0812">Transmembrane</keyword>
<proteinExistence type="inferred from homology"/>
<keyword evidence="3" id="KW-1003">Cell membrane</keyword>
<evidence type="ECO:0000256" key="4">
    <source>
        <dbReference type="ARBA" id="ARBA00022692"/>
    </source>
</evidence>
<dbReference type="RefSeq" id="WP_183494968.1">
    <property type="nucleotide sequence ID" value="NZ_JACIFF010000002.1"/>
</dbReference>
<comment type="subcellular location">
    <subcellularLocation>
        <location evidence="1">Cell membrane</location>
        <topology evidence="1">Multi-pass membrane protein</topology>
    </subcellularLocation>
</comment>
<name>A0A840ECP9_9BACT</name>
<keyword evidence="9" id="KW-1185">Reference proteome</keyword>
<dbReference type="InterPro" id="IPR051907">
    <property type="entry name" value="DoxX-like_oxidoreductase"/>
</dbReference>
<evidence type="ECO:0000256" key="1">
    <source>
        <dbReference type="ARBA" id="ARBA00004651"/>
    </source>
</evidence>
<feature type="transmembrane region" description="Helical" evidence="7">
    <location>
        <begin position="105"/>
        <end position="124"/>
    </location>
</feature>
<dbReference type="GO" id="GO:0005886">
    <property type="term" value="C:plasma membrane"/>
    <property type="evidence" value="ECO:0007669"/>
    <property type="project" value="UniProtKB-SubCell"/>
</dbReference>
<evidence type="ECO:0000256" key="3">
    <source>
        <dbReference type="ARBA" id="ARBA00022475"/>
    </source>
</evidence>
<dbReference type="InterPro" id="IPR032808">
    <property type="entry name" value="DoxX"/>
</dbReference>
<sequence length="134" mass="14321">MTKGNIDLALLILRLWFGLEMAFAHGLGKVIKVVNGNFKFADPFGIGPAPSLVLAGSAEFFGGILIAIGFFTRLATVPYLITMLVAAFLVHAANGHEWGKIAGPLHYAIAAIVILIAGPGRYSLDQRLFVDKGR</sequence>
<organism evidence="8 9">
    <name type="scientific">Neolewinella aquimaris</name>
    <dbReference type="NCBI Taxonomy" id="1835722"/>
    <lineage>
        <taxon>Bacteria</taxon>
        <taxon>Pseudomonadati</taxon>
        <taxon>Bacteroidota</taxon>
        <taxon>Saprospiria</taxon>
        <taxon>Saprospirales</taxon>
        <taxon>Lewinellaceae</taxon>
        <taxon>Neolewinella</taxon>
    </lineage>
</organism>
<evidence type="ECO:0000313" key="8">
    <source>
        <dbReference type="EMBL" id="MBB4078736.1"/>
    </source>
</evidence>
<feature type="transmembrane region" description="Helical" evidence="7">
    <location>
        <begin position="77"/>
        <end position="93"/>
    </location>
</feature>
<dbReference type="PANTHER" id="PTHR33452:SF1">
    <property type="entry name" value="INNER MEMBRANE PROTEIN YPHA-RELATED"/>
    <property type="match status" value="1"/>
</dbReference>
<gene>
    <name evidence="8" type="ORF">GGR28_001349</name>
</gene>
<evidence type="ECO:0000256" key="7">
    <source>
        <dbReference type="SAM" id="Phobius"/>
    </source>
</evidence>
<keyword evidence="5 7" id="KW-1133">Transmembrane helix</keyword>
<protein>
    <submittedName>
        <fullName evidence="8">Putative oxidoreductase</fullName>
    </submittedName>
</protein>
<dbReference type="Pfam" id="PF07681">
    <property type="entry name" value="DoxX"/>
    <property type="match status" value="1"/>
</dbReference>
<evidence type="ECO:0000256" key="5">
    <source>
        <dbReference type="ARBA" id="ARBA00022989"/>
    </source>
</evidence>
<dbReference type="Proteomes" id="UP000576209">
    <property type="component" value="Unassembled WGS sequence"/>
</dbReference>
<accession>A0A840ECP9</accession>
<evidence type="ECO:0000256" key="2">
    <source>
        <dbReference type="ARBA" id="ARBA00006679"/>
    </source>
</evidence>
<comment type="caution">
    <text evidence="8">The sequence shown here is derived from an EMBL/GenBank/DDBJ whole genome shotgun (WGS) entry which is preliminary data.</text>
</comment>
<feature type="transmembrane region" description="Helical" evidence="7">
    <location>
        <begin position="48"/>
        <end position="70"/>
    </location>
</feature>
<reference evidence="8 9" key="1">
    <citation type="submission" date="2020-08" db="EMBL/GenBank/DDBJ databases">
        <title>Genomic Encyclopedia of Type Strains, Phase IV (KMG-IV): sequencing the most valuable type-strain genomes for metagenomic binning, comparative biology and taxonomic classification.</title>
        <authorList>
            <person name="Goeker M."/>
        </authorList>
    </citation>
    <scope>NUCLEOTIDE SEQUENCE [LARGE SCALE GENOMIC DNA]</scope>
    <source>
        <strain evidence="8 9">DSM 105137</strain>
    </source>
</reference>
<comment type="similarity">
    <text evidence="2">Belongs to the DoxX family.</text>
</comment>
<dbReference type="EMBL" id="JACIFF010000002">
    <property type="protein sequence ID" value="MBB4078736.1"/>
    <property type="molecule type" value="Genomic_DNA"/>
</dbReference>
<evidence type="ECO:0000256" key="6">
    <source>
        <dbReference type="ARBA" id="ARBA00023136"/>
    </source>
</evidence>